<dbReference type="InterPro" id="IPR003323">
    <property type="entry name" value="OTU_dom"/>
</dbReference>
<evidence type="ECO:0000313" key="2">
    <source>
        <dbReference type="EMBL" id="KAH3870691.1"/>
    </source>
</evidence>
<evidence type="ECO:0000313" key="3">
    <source>
        <dbReference type="Proteomes" id="UP000828390"/>
    </source>
</evidence>
<reference evidence="2" key="2">
    <citation type="submission" date="2020-11" db="EMBL/GenBank/DDBJ databases">
        <authorList>
            <person name="McCartney M.A."/>
            <person name="Auch B."/>
            <person name="Kono T."/>
            <person name="Mallez S."/>
            <person name="Becker A."/>
            <person name="Gohl D.M."/>
            <person name="Silverstein K.A.T."/>
            <person name="Koren S."/>
            <person name="Bechman K.B."/>
            <person name="Herman A."/>
            <person name="Abrahante J.E."/>
            <person name="Garbe J."/>
        </authorList>
    </citation>
    <scope>NUCLEOTIDE SEQUENCE</scope>
    <source>
        <strain evidence="2">Duluth1</strain>
        <tissue evidence="2">Whole animal</tissue>
    </source>
</reference>
<evidence type="ECO:0000259" key="1">
    <source>
        <dbReference type="PROSITE" id="PS50802"/>
    </source>
</evidence>
<keyword evidence="3" id="KW-1185">Reference proteome</keyword>
<name>A0A9D4RJ82_DREPO</name>
<dbReference type="EMBL" id="JAIWYP010000002">
    <property type="protein sequence ID" value="KAH3870691.1"/>
    <property type="molecule type" value="Genomic_DNA"/>
</dbReference>
<dbReference type="PANTHER" id="PTHR14843">
    <property type="entry name" value="DEUBIQUITINATING PROTEIN VCIP135"/>
    <property type="match status" value="1"/>
</dbReference>
<reference evidence="2" key="1">
    <citation type="journal article" date="2019" name="bioRxiv">
        <title>The Genome of the Zebra Mussel, Dreissena polymorpha: A Resource for Invasive Species Research.</title>
        <authorList>
            <person name="McCartney M.A."/>
            <person name="Auch B."/>
            <person name="Kono T."/>
            <person name="Mallez S."/>
            <person name="Zhang Y."/>
            <person name="Obille A."/>
            <person name="Becker A."/>
            <person name="Abrahante J.E."/>
            <person name="Garbe J."/>
            <person name="Badalamenti J.P."/>
            <person name="Herman A."/>
            <person name="Mangelson H."/>
            <person name="Liachko I."/>
            <person name="Sullivan S."/>
            <person name="Sone E.D."/>
            <person name="Koren S."/>
            <person name="Silverstein K.A.T."/>
            <person name="Beckman K.B."/>
            <person name="Gohl D.M."/>
        </authorList>
    </citation>
    <scope>NUCLEOTIDE SEQUENCE</scope>
    <source>
        <strain evidence="2">Duluth1</strain>
        <tissue evidence="2">Whole animal</tissue>
    </source>
</reference>
<gene>
    <name evidence="2" type="ORF">DPMN_033882</name>
</gene>
<dbReference type="PROSITE" id="PS50802">
    <property type="entry name" value="OTU"/>
    <property type="match status" value="1"/>
</dbReference>
<dbReference type="Proteomes" id="UP000828390">
    <property type="component" value="Unassembled WGS sequence"/>
</dbReference>
<dbReference type="GO" id="GO:0016320">
    <property type="term" value="P:endoplasmic reticulum membrane fusion"/>
    <property type="evidence" value="ECO:0007669"/>
    <property type="project" value="TreeGrafter"/>
</dbReference>
<dbReference type="GO" id="GO:0016567">
    <property type="term" value="P:protein ubiquitination"/>
    <property type="evidence" value="ECO:0007669"/>
    <property type="project" value="InterPro"/>
</dbReference>
<dbReference type="PANTHER" id="PTHR14843:SF2">
    <property type="entry name" value="DEUBIQUITINATING PROTEIN VCPIP1"/>
    <property type="match status" value="1"/>
</dbReference>
<feature type="domain" description="OTU" evidence="1">
    <location>
        <begin position="177"/>
        <end position="217"/>
    </location>
</feature>
<sequence length="217" mass="24362">MASQTKRQKSSDAYKLLYGTCPDEECQAKLFFPSYDKSIECTSCGQRHEKSQLRNVAEVTNPDVALHNLLKNVLFGKIKPKKGPDDVKVLGLSNYVCKLISPLLTYYGMDKDHKAKLLSEMGKGHVFDVSVLGDRAFVIEEDNLNLVGYGRDRSGSAYYLAETLRDIEAFNDNETRLVPIHADGDGHCLVHAISRALVGRELFWHALRINLKNPYGQ</sequence>
<accession>A0A9D4RJ82</accession>
<organism evidence="2 3">
    <name type="scientific">Dreissena polymorpha</name>
    <name type="common">Zebra mussel</name>
    <name type="synonym">Mytilus polymorpha</name>
    <dbReference type="NCBI Taxonomy" id="45954"/>
    <lineage>
        <taxon>Eukaryota</taxon>
        <taxon>Metazoa</taxon>
        <taxon>Spiralia</taxon>
        <taxon>Lophotrochozoa</taxon>
        <taxon>Mollusca</taxon>
        <taxon>Bivalvia</taxon>
        <taxon>Autobranchia</taxon>
        <taxon>Heteroconchia</taxon>
        <taxon>Euheterodonta</taxon>
        <taxon>Imparidentia</taxon>
        <taxon>Neoheterodontei</taxon>
        <taxon>Myida</taxon>
        <taxon>Dreissenoidea</taxon>
        <taxon>Dreissenidae</taxon>
        <taxon>Dreissena</taxon>
    </lineage>
</organism>
<dbReference type="GO" id="GO:0004843">
    <property type="term" value="F:cysteine-type deubiquitinase activity"/>
    <property type="evidence" value="ECO:0007669"/>
    <property type="project" value="InterPro"/>
</dbReference>
<dbReference type="GO" id="GO:0035871">
    <property type="term" value="P:protein K11-linked deubiquitination"/>
    <property type="evidence" value="ECO:0007669"/>
    <property type="project" value="TreeGrafter"/>
</dbReference>
<proteinExistence type="predicted"/>
<protein>
    <recommendedName>
        <fullName evidence="1">OTU domain-containing protein</fullName>
    </recommendedName>
</protein>
<comment type="caution">
    <text evidence="2">The sequence shown here is derived from an EMBL/GenBank/DDBJ whole genome shotgun (WGS) entry which is preliminary data.</text>
</comment>
<dbReference type="AlphaFoldDB" id="A0A9D4RJ82"/>
<dbReference type="Pfam" id="PF19437">
    <property type="entry name" value="VCIP135_N"/>
    <property type="match status" value="1"/>
</dbReference>
<dbReference type="InterPro" id="IPR045827">
    <property type="entry name" value="VCPIP1_N"/>
</dbReference>
<dbReference type="InterPro" id="IPR039087">
    <property type="entry name" value="VCPIP1"/>
</dbReference>
<dbReference type="GO" id="GO:0090168">
    <property type="term" value="P:Golgi reassembly"/>
    <property type="evidence" value="ECO:0007669"/>
    <property type="project" value="TreeGrafter"/>
</dbReference>
<dbReference type="GO" id="GO:0071108">
    <property type="term" value="P:protein K48-linked deubiquitination"/>
    <property type="evidence" value="ECO:0007669"/>
    <property type="project" value="TreeGrafter"/>
</dbReference>